<dbReference type="EMBL" id="MSCJ01000001">
    <property type="protein sequence ID" value="PQJ68225.1"/>
    <property type="molecule type" value="Genomic_DNA"/>
</dbReference>
<evidence type="ECO:0000256" key="4">
    <source>
        <dbReference type="ARBA" id="ARBA00023136"/>
    </source>
</evidence>
<feature type="transmembrane region" description="Helical" evidence="5">
    <location>
        <begin position="64"/>
        <end position="88"/>
    </location>
</feature>
<dbReference type="OrthoDB" id="8592563at2"/>
<gene>
    <name evidence="7" type="ORF">BTO08_12985</name>
</gene>
<evidence type="ECO:0000256" key="1">
    <source>
        <dbReference type="ARBA" id="ARBA00004141"/>
    </source>
</evidence>
<proteinExistence type="predicted"/>
<feature type="transmembrane region" description="Helical" evidence="5">
    <location>
        <begin position="292"/>
        <end position="312"/>
    </location>
</feature>
<keyword evidence="4 5" id="KW-0472">Membrane</keyword>
<dbReference type="GO" id="GO:0016020">
    <property type="term" value="C:membrane"/>
    <property type="evidence" value="ECO:0007669"/>
    <property type="project" value="UniProtKB-SubCell"/>
</dbReference>
<reference evidence="7 8" key="1">
    <citation type="submission" date="2016-12" db="EMBL/GenBank/DDBJ databases">
        <title>Diversity of luminous bacteria.</title>
        <authorList>
            <person name="Yoshizawa S."/>
            <person name="Kogure K."/>
        </authorList>
    </citation>
    <scope>NUCLEOTIDE SEQUENCE [LARGE SCALE GENOMIC DNA]</scope>
    <source>
        <strain evidence="7 8">LC1-200</strain>
    </source>
</reference>
<dbReference type="Pfam" id="PF13515">
    <property type="entry name" value="FUSC_2"/>
    <property type="match status" value="1"/>
</dbReference>
<protein>
    <submittedName>
        <fullName evidence="7">FUSC family protein</fullName>
    </submittedName>
</protein>
<evidence type="ECO:0000313" key="8">
    <source>
        <dbReference type="Proteomes" id="UP000238730"/>
    </source>
</evidence>
<keyword evidence="3 5" id="KW-1133">Transmembrane helix</keyword>
<feature type="transmembrane region" description="Helical" evidence="5">
    <location>
        <begin position="94"/>
        <end position="113"/>
    </location>
</feature>
<dbReference type="RefSeq" id="WP_105061198.1">
    <property type="nucleotide sequence ID" value="NZ_MSCJ01000001.1"/>
</dbReference>
<comment type="caution">
    <text evidence="7">The sequence shown here is derived from an EMBL/GenBank/DDBJ whole genome shotgun (WGS) entry which is preliminary data.</text>
</comment>
<dbReference type="AlphaFoldDB" id="A0A2S7W205"/>
<feature type="transmembrane region" description="Helical" evidence="5">
    <location>
        <begin position="253"/>
        <end position="286"/>
    </location>
</feature>
<dbReference type="Proteomes" id="UP000238730">
    <property type="component" value="Unassembled WGS sequence"/>
</dbReference>
<organism evidence="7 8">
    <name type="scientific">Photobacterium angustum</name>
    <dbReference type="NCBI Taxonomy" id="661"/>
    <lineage>
        <taxon>Bacteria</taxon>
        <taxon>Pseudomonadati</taxon>
        <taxon>Pseudomonadota</taxon>
        <taxon>Gammaproteobacteria</taxon>
        <taxon>Vibrionales</taxon>
        <taxon>Vibrionaceae</taxon>
        <taxon>Photobacterium</taxon>
    </lineage>
</organism>
<name>A0A2S7W205_PHOAN</name>
<comment type="subcellular location">
    <subcellularLocation>
        <location evidence="1">Membrane</location>
        <topology evidence="1">Multi-pass membrane protein</topology>
    </subcellularLocation>
</comment>
<feature type="transmembrane region" description="Helical" evidence="5">
    <location>
        <begin position="324"/>
        <end position="346"/>
    </location>
</feature>
<evidence type="ECO:0000256" key="5">
    <source>
        <dbReference type="SAM" id="Phobius"/>
    </source>
</evidence>
<evidence type="ECO:0000259" key="6">
    <source>
        <dbReference type="Pfam" id="PF13515"/>
    </source>
</evidence>
<sequence>MKMTWGYNQWHIKQTLSAWCDVPTLVCMTVAIFPCFIVACITGDHRYLQLGLVSGALFCVQNSLGLSGLLETCLHWLAIILGFTVLYWVQSSPLLFALFSALLGAICASFSYWDQNLKSLGNWILIPVLYLSCELYDRVTPHTFTLAYIKLLEQLPVSLIGPILVLVCLNMAKIPKDRTYALIGRDHPYIVKKQPVVIYSVLSIFFAIFMTAVFVKYFAIKQGQWVIWSSVSVITGELSSMHKKFKHRGRGAVLGLSLGGGAVYLSSFIGSVTLLNSFAAFLIPLTLVIKPYPVAFTLRCMLIAIAAGSMAHTESIAMARMFDVVLGGAIGVISVYVVTYVISLLLKIKRGKEDY</sequence>
<dbReference type="InterPro" id="IPR049453">
    <property type="entry name" value="Memb_transporter_dom"/>
</dbReference>
<evidence type="ECO:0000256" key="3">
    <source>
        <dbReference type="ARBA" id="ARBA00022989"/>
    </source>
</evidence>
<keyword evidence="2 5" id="KW-0812">Transmembrane</keyword>
<feature type="transmembrane region" description="Helical" evidence="5">
    <location>
        <begin position="22"/>
        <end position="43"/>
    </location>
</feature>
<feature type="transmembrane region" description="Helical" evidence="5">
    <location>
        <begin position="196"/>
        <end position="219"/>
    </location>
</feature>
<feature type="domain" description="Integral membrane bound transporter" evidence="6">
    <location>
        <begin position="212"/>
        <end position="333"/>
    </location>
</feature>
<accession>A0A2S7W205</accession>
<evidence type="ECO:0000313" key="7">
    <source>
        <dbReference type="EMBL" id="PQJ68225.1"/>
    </source>
</evidence>
<evidence type="ECO:0000256" key="2">
    <source>
        <dbReference type="ARBA" id="ARBA00022692"/>
    </source>
</evidence>